<evidence type="ECO:0000313" key="5">
    <source>
        <dbReference type="Proteomes" id="UP000288943"/>
    </source>
</evidence>
<keyword evidence="2" id="KW-0472">Membrane</keyword>
<protein>
    <recommendedName>
        <fullName evidence="7">DUF2207 domain-containing protein</fullName>
    </recommendedName>
</protein>
<evidence type="ECO:0000256" key="1">
    <source>
        <dbReference type="SAM" id="MobiDB-lite"/>
    </source>
</evidence>
<name>A0A410WUU7_9BACL</name>
<evidence type="ECO:0000256" key="2">
    <source>
        <dbReference type="SAM" id="Phobius"/>
    </source>
</evidence>
<dbReference type="EMBL" id="JAMDMJ010000040">
    <property type="protein sequence ID" value="MCY9599207.1"/>
    <property type="molecule type" value="Genomic_DNA"/>
</dbReference>
<feature type="transmembrane region" description="Helical" evidence="2">
    <location>
        <begin position="27"/>
        <end position="44"/>
    </location>
</feature>
<proteinExistence type="predicted"/>
<sequence>MNRRWSAATVVIAALALIGLAYSLNQFLIPVLVLGLIFVLYKMAPRKGQGTSYKTRSAGRKPDRLSVSERRRKAKFRVIEGSKPSDPPEDPPRYH</sequence>
<dbReference type="KEGG" id="pchi:PC41400_11040"/>
<keyword evidence="2" id="KW-0812">Transmembrane</keyword>
<dbReference type="GeneID" id="95375340"/>
<accession>A0A410WUU7</accession>
<keyword evidence="2" id="KW-1133">Transmembrane helix</keyword>
<feature type="transmembrane region" description="Helical" evidence="2">
    <location>
        <begin position="5"/>
        <end position="21"/>
    </location>
</feature>
<evidence type="ECO:0000313" key="3">
    <source>
        <dbReference type="EMBL" id="MCY9599207.1"/>
    </source>
</evidence>
<dbReference type="Proteomes" id="UP001527202">
    <property type="component" value="Unassembled WGS sequence"/>
</dbReference>
<gene>
    <name evidence="3" type="ORF">M5X16_25945</name>
    <name evidence="4" type="ORF">PC41400_11040</name>
</gene>
<reference evidence="3 6" key="2">
    <citation type="submission" date="2022-05" db="EMBL/GenBank/DDBJ databases">
        <title>Genome Sequencing of Bee-Associated Microbes.</title>
        <authorList>
            <person name="Dunlap C."/>
        </authorList>
    </citation>
    <scope>NUCLEOTIDE SEQUENCE [LARGE SCALE GENOMIC DNA]</scope>
    <source>
        <strain evidence="3 6">NRRL B-23120</strain>
    </source>
</reference>
<dbReference type="EMBL" id="CP026520">
    <property type="protein sequence ID" value="QAV18168.1"/>
    <property type="molecule type" value="Genomic_DNA"/>
</dbReference>
<dbReference type="RefSeq" id="WP_042228659.1">
    <property type="nucleotide sequence ID" value="NZ_BQWH01000008.1"/>
</dbReference>
<keyword evidence="6" id="KW-1185">Reference proteome</keyword>
<reference evidence="4 5" key="1">
    <citation type="submission" date="2018-01" db="EMBL/GenBank/DDBJ databases">
        <title>The whole genome sequencing and assembly of Paenibacillus chitinolyticus KCCM 41400 strain.</title>
        <authorList>
            <person name="Kim J.-Y."/>
            <person name="Park M.-K."/>
            <person name="Lee Y.-J."/>
            <person name="Yi H."/>
            <person name="Bahn Y.-S."/>
            <person name="Kim J.F."/>
            <person name="Lee D.-W."/>
        </authorList>
    </citation>
    <scope>NUCLEOTIDE SEQUENCE [LARGE SCALE GENOMIC DNA]</scope>
    <source>
        <strain evidence="4 5">KCCM 41400</strain>
    </source>
</reference>
<feature type="compositionally biased region" description="Basic and acidic residues" evidence="1">
    <location>
        <begin position="60"/>
        <end position="69"/>
    </location>
</feature>
<dbReference type="AlphaFoldDB" id="A0A410WUU7"/>
<evidence type="ECO:0008006" key="7">
    <source>
        <dbReference type="Google" id="ProtNLM"/>
    </source>
</evidence>
<organism evidence="4 5">
    <name type="scientific">Paenibacillus chitinolyticus</name>
    <dbReference type="NCBI Taxonomy" id="79263"/>
    <lineage>
        <taxon>Bacteria</taxon>
        <taxon>Bacillati</taxon>
        <taxon>Bacillota</taxon>
        <taxon>Bacilli</taxon>
        <taxon>Bacillales</taxon>
        <taxon>Paenibacillaceae</taxon>
        <taxon>Paenibacillus</taxon>
    </lineage>
</organism>
<evidence type="ECO:0000313" key="6">
    <source>
        <dbReference type="Proteomes" id="UP001527202"/>
    </source>
</evidence>
<dbReference type="OrthoDB" id="2660621at2"/>
<dbReference type="Proteomes" id="UP000288943">
    <property type="component" value="Chromosome"/>
</dbReference>
<feature type="region of interest" description="Disordered" evidence="1">
    <location>
        <begin position="48"/>
        <end position="95"/>
    </location>
</feature>
<evidence type="ECO:0000313" key="4">
    <source>
        <dbReference type="EMBL" id="QAV18168.1"/>
    </source>
</evidence>